<reference evidence="1" key="1">
    <citation type="journal article" date="2014" name="Nat. Commun.">
        <title>The tobacco genome sequence and its comparison with those of tomato and potato.</title>
        <authorList>
            <person name="Sierro N."/>
            <person name="Battey J.N."/>
            <person name="Ouadi S."/>
            <person name="Bakaher N."/>
            <person name="Bovet L."/>
            <person name="Willig A."/>
            <person name="Goepfert S."/>
            <person name="Peitsch M.C."/>
            <person name="Ivanov N.V."/>
        </authorList>
    </citation>
    <scope>NUCLEOTIDE SEQUENCE [LARGE SCALE GENOMIC DNA]</scope>
</reference>
<organism evidence="1 2">
    <name type="scientific">Nicotiana tabacum</name>
    <name type="common">Common tobacco</name>
    <dbReference type="NCBI Taxonomy" id="4097"/>
    <lineage>
        <taxon>Eukaryota</taxon>
        <taxon>Viridiplantae</taxon>
        <taxon>Streptophyta</taxon>
        <taxon>Embryophyta</taxon>
        <taxon>Tracheophyta</taxon>
        <taxon>Spermatophyta</taxon>
        <taxon>Magnoliopsida</taxon>
        <taxon>eudicotyledons</taxon>
        <taxon>Gunneridae</taxon>
        <taxon>Pentapetalae</taxon>
        <taxon>asterids</taxon>
        <taxon>lamiids</taxon>
        <taxon>Solanales</taxon>
        <taxon>Solanaceae</taxon>
        <taxon>Nicotianoideae</taxon>
        <taxon>Nicotianeae</taxon>
        <taxon>Nicotiana</taxon>
    </lineage>
</organism>
<evidence type="ECO:0000313" key="1">
    <source>
        <dbReference type="Proteomes" id="UP000790787"/>
    </source>
</evidence>
<accession>A0AC58U2I6</accession>
<dbReference type="Proteomes" id="UP000790787">
    <property type="component" value="Chromosome 24"/>
</dbReference>
<evidence type="ECO:0000313" key="2">
    <source>
        <dbReference type="RefSeq" id="XP_075103702.1"/>
    </source>
</evidence>
<protein>
    <submittedName>
        <fullName evidence="2">Uncharacterized protein LOC142178271</fullName>
    </submittedName>
</protein>
<proteinExistence type="predicted"/>
<reference evidence="2" key="2">
    <citation type="submission" date="2025-08" db="UniProtKB">
        <authorList>
            <consortium name="RefSeq"/>
        </authorList>
    </citation>
    <scope>IDENTIFICATION</scope>
    <source>
        <tissue evidence="2">Leaf</tissue>
    </source>
</reference>
<sequence length="571" mass="64919">MEQVHEYDNFTGDVLNEGMEMYEIFQANVLLKKFPTSSSDYRNQLNHKKKNLTLQKLISHMRTEEANSNLVESGSTFVKDRFKGKQKKSQKKGYVKKQSYFNKPEGQIQKSKGPCYVCENICHKAFQCNQRQGQSSKQGGKTPPQANLTESGDMIVVVVVEANMVANKTYWILDTGASRHLCANKELFHDFEDSTDGECVYMGNSTTAGVMGKGKVFLKLTSEKTLALNNVLYVSSIHRNLVSGTLLNKAGLKLIFESNKIIISHGGDFIRKSYLNGGLFVLNIIQEITSNASTSNTAYIAESIDLWHDLADFKNTVSKGGKKYYITFADDFSRYTKHVFPLKYNVPTDLPNNTSTSISVNSHIVPSSSITANDHENALRRSKRCRIEASFGHDFITTFLTENIELDLLNYELVSTYLIEEDPKTYDEAMSKWIFKKKLRPDSTIEKYKVRLVIRDFNQKKGVDYFDTYSPVTKIATIRTLVALAAIHNLVIHQMDVKMAFLNGDLEEEIYMTQPEGFVIQGQENKVCKLRKFLYGLKHAPKQWYEKFNSILVDNGFVVNASYTCVYSKMI</sequence>
<name>A0AC58U2I6_TOBAC</name>
<gene>
    <name evidence="2" type="primary">LOC142178271</name>
</gene>
<dbReference type="RefSeq" id="XP_075103702.1">
    <property type="nucleotide sequence ID" value="XM_075247601.1"/>
</dbReference>
<keyword evidence="1" id="KW-1185">Reference proteome</keyword>